<dbReference type="InterPro" id="IPR004302">
    <property type="entry name" value="Cellulose/chitin-bd_N"/>
</dbReference>
<reference evidence="9" key="1">
    <citation type="submission" date="2021-01" db="EMBL/GenBank/DDBJ databases">
        <authorList>
            <person name="Kaushik A."/>
        </authorList>
    </citation>
    <scope>NUCLEOTIDE SEQUENCE</scope>
    <source>
        <strain evidence="9">AG5</strain>
    </source>
</reference>
<evidence type="ECO:0000256" key="3">
    <source>
        <dbReference type="ARBA" id="ARBA00023008"/>
    </source>
</evidence>
<accession>A0A8H3HWT7</accession>
<comment type="similarity">
    <text evidence="6">Belongs to the polysaccharide monooxygenase AA13 family.</text>
</comment>
<dbReference type="PANTHER" id="PTHR36575:SF2">
    <property type="entry name" value="CHITIN-BINDING TYPE-4 DOMAIN-CONTAINING PROTEIN-RELATED"/>
    <property type="match status" value="1"/>
</dbReference>
<feature type="domain" description="Chitin-binding type-4" evidence="8">
    <location>
        <begin position="20"/>
        <end position="187"/>
    </location>
</feature>
<dbReference type="InterPro" id="IPR052282">
    <property type="entry name" value="Starch-active_LPMO"/>
</dbReference>
<keyword evidence="2" id="KW-0479">Metal-binding</keyword>
<feature type="chain" id="PRO_5033993633" description="Chitin-binding type-4 domain-containing protein" evidence="7">
    <location>
        <begin position="20"/>
        <end position="190"/>
    </location>
</feature>
<comment type="caution">
    <text evidence="9">The sequence shown here is derived from an EMBL/GenBank/DDBJ whole genome shotgun (WGS) entry which is preliminary data.</text>
</comment>
<comment type="cofactor">
    <cofactor evidence="1">
        <name>Cu(2+)</name>
        <dbReference type="ChEBI" id="CHEBI:29036"/>
    </cofactor>
</comment>
<dbReference type="AlphaFoldDB" id="A0A8H3HWT7"/>
<keyword evidence="5" id="KW-0325">Glycoprotein</keyword>
<gene>
    <name evidence="9" type="ORF">RDB_LOCUS46764</name>
</gene>
<keyword evidence="7" id="KW-0732">Signal</keyword>
<dbReference type="GO" id="GO:0046872">
    <property type="term" value="F:metal ion binding"/>
    <property type="evidence" value="ECO:0007669"/>
    <property type="project" value="UniProtKB-KW"/>
</dbReference>
<sequence>MRASSLFASLFVFVTCVLAHGRVKTPPTRTIGSAMLAACGTGPVRAQEIDAAGPIESEIARIGSDFNPAKCNLFFCRGHQFEDNTATVQSYTPGQVINIDLEIINHHPSGYANVSVIDSATNTRIGQPLISWNPYFASGYPYPKSEENFNVTVPELNGKCKVAGECVIQYHWYSINASQTYQNCIDFTVP</sequence>
<evidence type="ECO:0000256" key="1">
    <source>
        <dbReference type="ARBA" id="ARBA00001973"/>
    </source>
</evidence>
<keyword evidence="4" id="KW-1015">Disulfide bond</keyword>
<evidence type="ECO:0000313" key="9">
    <source>
        <dbReference type="EMBL" id="CAE7109038.1"/>
    </source>
</evidence>
<evidence type="ECO:0000313" key="10">
    <source>
        <dbReference type="Proteomes" id="UP000663827"/>
    </source>
</evidence>
<organism evidence="9 10">
    <name type="scientific">Rhizoctonia solani</name>
    <dbReference type="NCBI Taxonomy" id="456999"/>
    <lineage>
        <taxon>Eukaryota</taxon>
        <taxon>Fungi</taxon>
        <taxon>Dikarya</taxon>
        <taxon>Basidiomycota</taxon>
        <taxon>Agaricomycotina</taxon>
        <taxon>Agaricomycetes</taxon>
        <taxon>Cantharellales</taxon>
        <taxon>Ceratobasidiaceae</taxon>
        <taxon>Rhizoctonia</taxon>
    </lineage>
</organism>
<evidence type="ECO:0000256" key="2">
    <source>
        <dbReference type="ARBA" id="ARBA00022723"/>
    </source>
</evidence>
<dbReference type="Gene3D" id="2.70.50.70">
    <property type="match status" value="1"/>
</dbReference>
<dbReference type="PANTHER" id="PTHR36575">
    <property type="entry name" value="BINDING PROTEIN, PUTATIVE (AFU_ORTHOLOGUE AFUA_1G14430)-RELATED"/>
    <property type="match status" value="1"/>
</dbReference>
<dbReference type="Pfam" id="PF03067">
    <property type="entry name" value="LPMO_10"/>
    <property type="match status" value="1"/>
</dbReference>
<name>A0A8H3HWT7_9AGAM</name>
<dbReference type="EMBL" id="CAJNJQ010000922">
    <property type="protein sequence ID" value="CAE7109038.1"/>
    <property type="molecule type" value="Genomic_DNA"/>
</dbReference>
<evidence type="ECO:0000259" key="8">
    <source>
        <dbReference type="Pfam" id="PF03067"/>
    </source>
</evidence>
<evidence type="ECO:0000256" key="5">
    <source>
        <dbReference type="ARBA" id="ARBA00023180"/>
    </source>
</evidence>
<feature type="signal peptide" evidence="7">
    <location>
        <begin position="1"/>
        <end position="19"/>
    </location>
</feature>
<dbReference type="Proteomes" id="UP000663827">
    <property type="component" value="Unassembled WGS sequence"/>
</dbReference>
<protein>
    <recommendedName>
        <fullName evidence="8">Chitin-binding type-4 domain-containing protein</fullName>
    </recommendedName>
</protein>
<proteinExistence type="inferred from homology"/>
<keyword evidence="3" id="KW-0186">Copper</keyword>
<evidence type="ECO:0000256" key="7">
    <source>
        <dbReference type="SAM" id="SignalP"/>
    </source>
</evidence>
<evidence type="ECO:0000256" key="4">
    <source>
        <dbReference type="ARBA" id="ARBA00023157"/>
    </source>
</evidence>
<evidence type="ECO:0000256" key="6">
    <source>
        <dbReference type="ARBA" id="ARBA00034311"/>
    </source>
</evidence>